<dbReference type="EMBL" id="BK015845">
    <property type="protein sequence ID" value="DAE27723.1"/>
    <property type="molecule type" value="Genomic_DNA"/>
</dbReference>
<organism evidence="1">
    <name type="scientific">virus sp. ctpeS3</name>
    <dbReference type="NCBI Taxonomy" id="2826815"/>
    <lineage>
        <taxon>Viruses</taxon>
    </lineage>
</organism>
<proteinExistence type="predicted"/>
<sequence length="236" mass="25113">MTVNKVEYAGKVLLDLTEDTVTADMMESGVKAHDKTGALITGSIPVNDMLTYAAINESDLDYIKAHTSYGELRVVTINSKIYPKNEEKMILKGQEQRCKISIIADYFGSASPADVRKGITFTSTNGLKITGTADMSGGISNNNCEAYLVDVSNPTVSFKTASGTIKAYGYAYETTKSQWGGSTNTTMYAFNGTNYYKSAYYGSPTSTNITLGVSGGKLTGLPSGLSGGTLLVTRGI</sequence>
<evidence type="ECO:0000313" key="1">
    <source>
        <dbReference type="EMBL" id="DAE27723.1"/>
    </source>
</evidence>
<accession>A0A8S5R989</accession>
<protein>
    <submittedName>
        <fullName evidence="1">Uncharacterized protein</fullName>
    </submittedName>
</protein>
<reference evidence="1" key="1">
    <citation type="journal article" date="2021" name="Proc. Natl. Acad. Sci. U.S.A.">
        <title>A Catalog of Tens of Thousands of Viruses from Human Metagenomes Reveals Hidden Associations with Chronic Diseases.</title>
        <authorList>
            <person name="Tisza M.J."/>
            <person name="Buck C.B."/>
        </authorList>
    </citation>
    <scope>NUCLEOTIDE SEQUENCE</scope>
    <source>
        <strain evidence="1">CtpeS3</strain>
    </source>
</reference>
<name>A0A8S5R989_9VIRU</name>